<comment type="caution">
    <text evidence="2">The sequence shown here is derived from an EMBL/GenBank/DDBJ whole genome shotgun (WGS) entry which is preliminary data.</text>
</comment>
<keyword evidence="1" id="KW-1133">Transmembrane helix</keyword>
<dbReference type="RefSeq" id="WP_205115325.1">
    <property type="nucleotide sequence ID" value="NZ_JAFBCM010000001.1"/>
</dbReference>
<sequence length="143" mass="15831">MTDGLRKALNVVFWVSVGLSILHYTDNTVRFAAYDKGDSPLVVGAWQIVLGWVIFTTIGVLAYLRTRQERWWPAVVFMAIYSLTGLISLGHYGEAPPSAFDGLQTVLIWTDVASGVSVLALALWMMFKRAIPARIEAESAVVR</sequence>
<feature type="transmembrane region" description="Helical" evidence="1">
    <location>
        <begin position="45"/>
        <end position="64"/>
    </location>
</feature>
<feature type="transmembrane region" description="Helical" evidence="1">
    <location>
        <begin position="105"/>
        <end position="127"/>
    </location>
</feature>
<protein>
    <submittedName>
        <fullName evidence="2">Uncharacterized protein</fullName>
    </submittedName>
</protein>
<organism evidence="2 3">
    <name type="scientific">Tenggerimyces flavus</name>
    <dbReference type="NCBI Taxonomy" id="1708749"/>
    <lineage>
        <taxon>Bacteria</taxon>
        <taxon>Bacillati</taxon>
        <taxon>Actinomycetota</taxon>
        <taxon>Actinomycetes</taxon>
        <taxon>Propionibacteriales</taxon>
        <taxon>Nocardioidaceae</taxon>
        <taxon>Tenggerimyces</taxon>
    </lineage>
</organism>
<dbReference type="Proteomes" id="UP001595699">
    <property type="component" value="Unassembled WGS sequence"/>
</dbReference>
<name>A0ABV7YGL4_9ACTN</name>
<reference evidence="3" key="1">
    <citation type="journal article" date="2019" name="Int. J. Syst. Evol. Microbiol.">
        <title>The Global Catalogue of Microorganisms (GCM) 10K type strain sequencing project: providing services to taxonomists for standard genome sequencing and annotation.</title>
        <authorList>
            <consortium name="The Broad Institute Genomics Platform"/>
            <consortium name="The Broad Institute Genome Sequencing Center for Infectious Disease"/>
            <person name="Wu L."/>
            <person name="Ma J."/>
        </authorList>
    </citation>
    <scope>NUCLEOTIDE SEQUENCE [LARGE SCALE GENOMIC DNA]</scope>
    <source>
        <strain evidence="3">CGMCC 4.7241</strain>
    </source>
</reference>
<feature type="transmembrane region" description="Helical" evidence="1">
    <location>
        <begin position="7"/>
        <end position="25"/>
    </location>
</feature>
<feature type="transmembrane region" description="Helical" evidence="1">
    <location>
        <begin position="71"/>
        <end position="93"/>
    </location>
</feature>
<gene>
    <name evidence="2" type="ORF">ACFOUW_26125</name>
</gene>
<dbReference type="EMBL" id="JBHRZH010000023">
    <property type="protein sequence ID" value="MFC3764341.1"/>
    <property type="molecule type" value="Genomic_DNA"/>
</dbReference>
<proteinExistence type="predicted"/>
<keyword evidence="1" id="KW-0812">Transmembrane</keyword>
<keyword evidence="3" id="KW-1185">Reference proteome</keyword>
<evidence type="ECO:0000313" key="3">
    <source>
        <dbReference type="Proteomes" id="UP001595699"/>
    </source>
</evidence>
<evidence type="ECO:0000256" key="1">
    <source>
        <dbReference type="SAM" id="Phobius"/>
    </source>
</evidence>
<keyword evidence="1" id="KW-0472">Membrane</keyword>
<accession>A0ABV7YGL4</accession>
<evidence type="ECO:0000313" key="2">
    <source>
        <dbReference type="EMBL" id="MFC3764341.1"/>
    </source>
</evidence>